<dbReference type="OrthoDB" id="9804264at2"/>
<evidence type="ECO:0000256" key="4">
    <source>
        <dbReference type="PIRSR" id="PIRSR000390-2"/>
    </source>
</evidence>
<keyword evidence="7" id="KW-1185">Reference proteome</keyword>
<sequence length="367" mass="40670">MIPFLDLNQINAPFQEAIEQATLRVLRSGWYILGKELSSFEKSFASYCEAAHCIGVANGLDAITLILKAFDFPTGSELIVPANTYIASVLPVSYLGLTPVLVEPDPVTMLLNPALVEERITPNTRAIITVDLYGRSCEMDAIMDIAERHRLKVITDAAQAHGAIYKGKKVGNIADATAFSFYPTKNLGALGDAGAITTSDDTLAEKITFLRNYGSKERYKNEYKGANSRLDEIHAAILSVKLPHLESDNKRRRAIAQRYLDEITTEGLTLPPADKVEQDAWHLFVVRHAERAALVAHLENCGVQTNVHYPLPIHKQHAYTELAHLDLPVSEKIHREVISLPLHPMLTDEEVSVVIDAINTFSVRQKP</sequence>
<dbReference type="SUPFAM" id="SSF53383">
    <property type="entry name" value="PLP-dependent transferases"/>
    <property type="match status" value="1"/>
</dbReference>
<dbReference type="Pfam" id="PF01041">
    <property type="entry name" value="DegT_DnrJ_EryC1"/>
    <property type="match status" value="1"/>
</dbReference>
<evidence type="ECO:0000313" key="6">
    <source>
        <dbReference type="EMBL" id="REA62054.1"/>
    </source>
</evidence>
<organism evidence="6 7">
    <name type="scientific">Dyadobacter luteus</name>
    <dbReference type="NCBI Taxonomy" id="2259619"/>
    <lineage>
        <taxon>Bacteria</taxon>
        <taxon>Pseudomonadati</taxon>
        <taxon>Bacteroidota</taxon>
        <taxon>Cytophagia</taxon>
        <taxon>Cytophagales</taxon>
        <taxon>Spirosomataceae</taxon>
        <taxon>Dyadobacter</taxon>
    </lineage>
</organism>
<name>A0A3D8YCD8_9BACT</name>
<dbReference type="PIRSF" id="PIRSF000390">
    <property type="entry name" value="PLP_StrS"/>
    <property type="match status" value="1"/>
</dbReference>
<proteinExistence type="inferred from homology"/>
<evidence type="ECO:0000256" key="5">
    <source>
        <dbReference type="RuleBase" id="RU004508"/>
    </source>
</evidence>
<evidence type="ECO:0000313" key="7">
    <source>
        <dbReference type="Proteomes" id="UP000256373"/>
    </source>
</evidence>
<dbReference type="CDD" id="cd00616">
    <property type="entry name" value="AHBA_syn"/>
    <property type="match status" value="1"/>
</dbReference>
<keyword evidence="1 4" id="KW-0663">Pyridoxal phosphate</keyword>
<dbReference type="InterPro" id="IPR015422">
    <property type="entry name" value="PyrdxlP-dep_Trfase_small"/>
</dbReference>
<keyword evidence="6" id="KW-0808">Transferase</keyword>
<dbReference type="Proteomes" id="UP000256373">
    <property type="component" value="Unassembled WGS sequence"/>
</dbReference>
<evidence type="ECO:0000256" key="3">
    <source>
        <dbReference type="PIRSR" id="PIRSR000390-1"/>
    </source>
</evidence>
<dbReference type="PANTHER" id="PTHR30244">
    <property type="entry name" value="TRANSAMINASE"/>
    <property type="match status" value="1"/>
</dbReference>
<comment type="caution">
    <text evidence="6">The sequence shown here is derived from an EMBL/GenBank/DDBJ whole genome shotgun (WGS) entry which is preliminary data.</text>
</comment>
<dbReference type="EMBL" id="QNUL01000006">
    <property type="protein sequence ID" value="REA62054.1"/>
    <property type="molecule type" value="Genomic_DNA"/>
</dbReference>
<dbReference type="GO" id="GO:0008483">
    <property type="term" value="F:transaminase activity"/>
    <property type="evidence" value="ECO:0007669"/>
    <property type="project" value="UniProtKB-KW"/>
</dbReference>
<dbReference type="AlphaFoldDB" id="A0A3D8YCD8"/>
<dbReference type="InterPro" id="IPR000653">
    <property type="entry name" value="DegT/StrS_aminotransferase"/>
</dbReference>
<accession>A0A3D8YCD8</accession>
<dbReference type="InterPro" id="IPR015421">
    <property type="entry name" value="PyrdxlP-dep_Trfase_major"/>
</dbReference>
<dbReference type="Gene3D" id="3.90.1150.10">
    <property type="entry name" value="Aspartate Aminotransferase, domain 1"/>
    <property type="match status" value="1"/>
</dbReference>
<protein>
    <submittedName>
        <fullName evidence="6">Aminotransferase</fullName>
    </submittedName>
</protein>
<dbReference type="RefSeq" id="WP_115830688.1">
    <property type="nucleotide sequence ID" value="NZ_QNUL01000006.1"/>
</dbReference>
<dbReference type="PANTHER" id="PTHR30244:SF36">
    <property type="entry name" value="3-OXO-GLUCOSE-6-PHOSPHATE:GLUTAMATE AMINOTRANSFERASE"/>
    <property type="match status" value="1"/>
</dbReference>
<feature type="modified residue" description="N6-(pyridoxal phosphate)lysine" evidence="4">
    <location>
        <position position="185"/>
    </location>
</feature>
<evidence type="ECO:0000256" key="2">
    <source>
        <dbReference type="ARBA" id="ARBA00037999"/>
    </source>
</evidence>
<dbReference type="InterPro" id="IPR015424">
    <property type="entry name" value="PyrdxlP-dep_Trfase"/>
</dbReference>
<dbReference type="GO" id="GO:0030170">
    <property type="term" value="F:pyridoxal phosphate binding"/>
    <property type="evidence" value="ECO:0007669"/>
    <property type="project" value="TreeGrafter"/>
</dbReference>
<comment type="similarity">
    <text evidence="2 5">Belongs to the DegT/DnrJ/EryC1 family.</text>
</comment>
<dbReference type="Gene3D" id="3.40.640.10">
    <property type="entry name" value="Type I PLP-dependent aspartate aminotransferase-like (Major domain)"/>
    <property type="match status" value="1"/>
</dbReference>
<keyword evidence="6" id="KW-0032">Aminotransferase</keyword>
<evidence type="ECO:0000256" key="1">
    <source>
        <dbReference type="ARBA" id="ARBA00022898"/>
    </source>
</evidence>
<feature type="active site" description="Proton acceptor" evidence="3">
    <location>
        <position position="185"/>
    </location>
</feature>
<dbReference type="GO" id="GO:0000271">
    <property type="term" value="P:polysaccharide biosynthetic process"/>
    <property type="evidence" value="ECO:0007669"/>
    <property type="project" value="TreeGrafter"/>
</dbReference>
<reference evidence="6 7" key="1">
    <citation type="submission" date="2018-07" db="EMBL/GenBank/DDBJ databases">
        <title>Dyadobacter roseus sp. nov., isolated from rose rhizosphere soil.</title>
        <authorList>
            <person name="Chen L."/>
        </authorList>
    </citation>
    <scope>NUCLEOTIDE SEQUENCE [LARGE SCALE GENOMIC DNA]</scope>
    <source>
        <strain evidence="6 7">RS19</strain>
    </source>
</reference>
<gene>
    <name evidence="6" type="ORF">DSL64_10370</name>
</gene>